<accession>A0ABV9H868</accession>
<dbReference type="RefSeq" id="WP_374834312.1">
    <property type="nucleotide sequence ID" value="NZ_JBHEEZ010000046.1"/>
</dbReference>
<dbReference type="EMBL" id="JBHSEL010000095">
    <property type="protein sequence ID" value="MFC4625534.1"/>
    <property type="molecule type" value="Genomic_DNA"/>
</dbReference>
<name>A0ABV9H868_9HYPH</name>
<dbReference type="Proteomes" id="UP001596042">
    <property type="component" value="Unassembled WGS sequence"/>
</dbReference>
<evidence type="ECO:0000313" key="1">
    <source>
        <dbReference type="EMBL" id="MFC4625534.1"/>
    </source>
</evidence>
<evidence type="ECO:0008006" key="3">
    <source>
        <dbReference type="Google" id="ProtNLM"/>
    </source>
</evidence>
<protein>
    <recommendedName>
        <fullName evidence="3">Helix-turn-helix domain-containing protein</fullName>
    </recommendedName>
</protein>
<reference evidence="2" key="1">
    <citation type="journal article" date="2019" name="Int. J. Syst. Evol. Microbiol.">
        <title>The Global Catalogue of Microorganisms (GCM) 10K type strain sequencing project: providing services to taxonomists for standard genome sequencing and annotation.</title>
        <authorList>
            <consortium name="The Broad Institute Genomics Platform"/>
            <consortium name="The Broad Institute Genome Sequencing Center for Infectious Disease"/>
            <person name="Wu L."/>
            <person name="Ma J."/>
        </authorList>
    </citation>
    <scope>NUCLEOTIDE SEQUENCE [LARGE SCALE GENOMIC DNA]</scope>
    <source>
        <strain evidence="2">CGMCC 1.15731</strain>
    </source>
</reference>
<gene>
    <name evidence="1" type="ORF">ACFO1V_09950</name>
</gene>
<organism evidence="1 2">
    <name type="scientific">Daeguia caeni</name>
    <dbReference type="NCBI Taxonomy" id="439612"/>
    <lineage>
        <taxon>Bacteria</taxon>
        <taxon>Pseudomonadati</taxon>
        <taxon>Pseudomonadota</taxon>
        <taxon>Alphaproteobacteria</taxon>
        <taxon>Hyphomicrobiales</taxon>
        <taxon>Brucellaceae</taxon>
        <taxon>Daeguia</taxon>
    </lineage>
</organism>
<evidence type="ECO:0000313" key="2">
    <source>
        <dbReference type="Proteomes" id="UP001596042"/>
    </source>
</evidence>
<sequence length="162" mass="17895">MVNNQQAQTEAGMVTAGQAARLLMLTPRRLRQLAEAGHIPSAVRGRYPLASVVRGYLQFLRERVERISSNPGADLASAREREIRLRLAQREAQLVDTVDVEAFHKFSSSLYRRELDGLGKAVSSDPIVAGQIDAALTAALDRFDKRFAEALPKLKRSDDPLA</sequence>
<proteinExistence type="predicted"/>
<keyword evidence="2" id="KW-1185">Reference proteome</keyword>
<comment type="caution">
    <text evidence="1">The sequence shown here is derived from an EMBL/GenBank/DDBJ whole genome shotgun (WGS) entry which is preliminary data.</text>
</comment>